<reference evidence="10 11" key="1">
    <citation type="journal article" date="2009" name="Stand. Genomic Sci.">
        <title>Complete genome sequence of Brachybacterium faecium type strain (Schefferle 6-10).</title>
        <authorList>
            <person name="Lapidus A."/>
            <person name="Pukall R."/>
            <person name="Labuttii K."/>
            <person name="Copeland A."/>
            <person name="Del Rio T.G."/>
            <person name="Nolan M."/>
            <person name="Chen F."/>
            <person name="Lucas S."/>
            <person name="Tice H."/>
            <person name="Cheng J.F."/>
            <person name="Bruce D."/>
            <person name="Goodwin L."/>
            <person name="Pitluck S."/>
            <person name="Rohde M."/>
            <person name="Goker M."/>
            <person name="Pati A."/>
            <person name="Ivanova N."/>
            <person name="Mavrommatis K."/>
            <person name="Chen A."/>
            <person name="Palaniappan K."/>
            <person name="D'haeseleer P."/>
            <person name="Chain P."/>
            <person name="Bristow J."/>
            <person name="Eisen J.A."/>
            <person name="Markowitz V."/>
            <person name="Hugenholtz P."/>
            <person name="Kyrpides N.C."/>
            <person name="Klenk H.P."/>
        </authorList>
    </citation>
    <scope>NUCLEOTIDE SEQUENCE [LARGE SCALE GENOMIC DNA]</scope>
    <source>
        <strain evidence="11">ATCC 43885 / DSM 4810 / JCM 11609 / LMG 19847 / NBRC 14762 / NCIMB 9860 / 6-10</strain>
    </source>
</reference>
<keyword evidence="3" id="KW-1003">Cell membrane</keyword>
<proteinExistence type="inferred from homology"/>
<evidence type="ECO:0000256" key="7">
    <source>
        <dbReference type="SAM" id="MobiDB-lite"/>
    </source>
</evidence>
<accession>C7MGC4</accession>
<evidence type="ECO:0000256" key="8">
    <source>
        <dbReference type="SAM" id="Phobius"/>
    </source>
</evidence>
<name>C7MGC4_BRAFD</name>
<keyword evidence="11" id="KW-1185">Reference proteome</keyword>
<feature type="compositionally biased region" description="Basic and acidic residues" evidence="7">
    <location>
        <begin position="215"/>
        <end position="228"/>
    </location>
</feature>
<keyword evidence="4 8" id="KW-0812">Transmembrane</keyword>
<feature type="transmembrane region" description="Helical" evidence="8">
    <location>
        <begin position="174"/>
        <end position="196"/>
    </location>
</feature>
<dbReference type="OrthoDB" id="9813426at2"/>
<dbReference type="PANTHER" id="PTHR42709">
    <property type="entry name" value="ALKALINE PHOSPHATASE LIKE PROTEIN"/>
    <property type="match status" value="1"/>
</dbReference>
<evidence type="ECO:0000256" key="5">
    <source>
        <dbReference type="ARBA" id="ARBA00022989"/>
    </source>
</evidence>
<evidence type="ECO:0000256" key="3">
    <source>
        <dbReference type="ARBA" id="ARBA00022475"/>
    </source>
</evidence>
<dbReference type="Pfam" id="PF09335">
    <property type="entry name" value="VTT_dom"/>
    <property type="match status" value="1"/>
</dbReference>
<dbReference type="EMBL" id="CP001643">
    <property type="protein sequence ID" value="ACU86357.1"/>
    <property type="molecule type" value="Genomic_DNA"/>
</dbReference>
<comment type="similarity">
    <text evidence="2">Belongs to the DedA family.</text>
</comment>
<organism evidence="10 11">
    <name type="scientific">Brachybacterium faecium (strain ATCC 43885 / DSM 4810 / JCM 11609 / LMG 19847 / NBRC 14762 / NCIMB 9860 / 6-10)</name>
    <dbReference type="NCBI Taxonomy" id="446465"/>
    <lineage>
        <taxon>Bacteria</taxon>
        <taxon>Bacillati</taxon>
        <taxon>Actinomycetota</taxon>
        <taxon>Actinomycetes</taxon>
        <taxon>Micrococcales</taxon>
        <taxon>Dermabacteraceae</taxon>
        <taxon>Brachybacterium</taxon>
    </lineage>
</organism>
<dbReference type="Proteomes" id="UP000001919">
    <property type="component" value="Chromosome"/>
</dbReference>
<gene>
    <name evidence="10" type="ordered locus">Bfae_25760</name>
</gene>
<evidence type="ECO:0000313" key="11">
    <source>
        <dbReference type="Proteomes" id="UP000001919"/>
    </source>
</evidence>
<evidence type="ECO:0000313" key="10">
    <source>
        <dbReference type="EMBL" id="ACU86357.1"/>
    </source>
</evidence>
<dbReference type="PATRIC" id="fig|446465.5.peg.2549"/>
<evidence type="ECO:0000259" key="9">
    <source>
        <dbReference type="Pfam" id="PF09335"/>
    </source>
</evidence>
<feature type="domain" description="VTT" evidence="9">
    <location>
        <begin position="32"/>
        <end position="159"/>
    </location>
</feature>
<dbReference type="HOGENOM" id="CLU_044208_1_1_11"/>
<keyword evidence="6 8" id="KW-0472">Membrane</keyword>
<feature type="transmembrane region" description="Helical" evidence="8">
    <location>
        <begin position="131"/>
        <end position="154"/>
    </location>
</feature>
<dbReference type="InterPro" id="IPR051311">
    <property type="entry name" value="DedA_domain"/>
</dbReference>
<dbReference type="InterPro" id="IPR032816">
    <property type="entry name" value="VTT_dom"/>
</dbReference>
<dbReference type="KEGG" id="bfa:Bfae_25760"/>
<feature type="transmembrane region" description="Helical" evidence="8">
    <location>
        <begin position="12"/>
        <end position="32"/>
    </location>
</feature>
<evidence type="ECO:0000256" key="2">
    <source>
        <dbReference type="ARBA" id="ARBA00010792"/>
    </source>
</evidence>
<dbReference type="eggNOG" id="COG0586">
    <property type="taxonomic scope" value="Bacteria"/>
</dbReference>
<evidence type="ECO:0000256" key="4">
    <source>
        <dbReference type="ARBA" id="ARBA00022692"/>
    </source>
</evidence>
<evidence type="ECO:0000256" key="1">
    <source>
        <dbReference type="ARBA" id="ARBA00004651"/>
    </source>
</evidence>
<feature type="transmembrane region" description="Helical" evidence="8">
    <location>
        <begin position="52"/>
        <end position="74"/>
    </location>
</feature>
<keyword evidence="5 8" id="KW-1133">Transmembrane helix</keyword>
<dbReference type="GO" id="GO:0005886">
    <property type="term" value="C:plasma membrane"/>
    <property type="evidence" value="ECO:0007669"/>
    <property type="project" value="UniProtKB-SubCell"/>
</dbReference>
<evidence type="ECO:0000256" key="6">
    <source>
        <dbReference type="ARBA" id="ARBA00023136"/>
    </source>
</evidence>
<dbReference type="STRING" id="446465.Bfae_25760"/>
<feature type="region of interest" description="Disordered" evidence="7">
    <location>
        <begin position="207"/>
        <end position="228"/>
    </location>
</feature>
<dbReference type="AlphaFoldDB" id="C7MGC4"/>
<protein>
    <submittedName>
        <fullName evidence="10">Uncharacterized membrane-associated protein</fullName>
    </submittedName>
</protein>
<sequence length="228" mass="25061">MNIVDWAVETMDSLGALGVLLLIFLENLFPPIPSEVILPLAGVTAAGPHQSYWVMLLASLGGSVLGAWVLYGLGRALGPERLRRIFLRLPLLHVEDYDKTVAFMDRHGHKAIFFGRMVPGIRSLISIPAGLYAMPVGAFTLLTLAGSALWNAIFLTIGYVMGSNWTVIEPYTDVFSTVVYAIVALVALTFLIRLVLRERKRRALGLPDPDEEYRDELAAPRNEGGEGR</sequence>
<comment type="subcellular location">
    <subcellularLocation>
        <location evidence="1">Cell membrane</location>
        <topology evidence="1">Multi-pass membrane protein</topology>
    </subcellularLocation>
</comment>
<dbReference type="PANTHER" id="PTHR42709:SF6">
    <property type="entry name" value="UNDECAPRENYL PHOSPHATE TRANSPORTER A"/>
    <property type="match status" value="1"/>
</dbReference>